<dbReference type="Pfam" id="PF14494">
    <property type="entry name" value="DUF4436"/>
    <property type="match status" value="1"/>
</dbReference>
<keyword evidence="2" id="KW-0472">Membrane</keyword>
<feature type="transmembrane region" description="Helical" evidence="2">
    <location>
        <begin position="12"/>
        <end position="35"/>
    </location>
</feature>
<feature type="transmembrane region" description="Helical" evidence="2">
    <location>
        <begin position="194"/>
        <end position="218"/>
    </location>
</feature>
<evidence type="ECO:0000256" key="2">
    <source>
        <dbReference type="SAM" id="Phobius"/>
    </source>
</evidence>
<organism evidence="3 4">
    <name type="scientific">Solihabitans fulvus</name>
    <dbReference type="NCBI Taxonomy" id="1892852"/>
    <lineage>
        <taxon>Bacteria</taxon>
        <taxon>Bacillati</taxon>
        <taxon>Actinomycetota</taxon>
        <taxon>Actinomycetes</taxon>
        <taxon>Pseudonocardiales</taxon>
        <taxon>Pseudonocardiaceae</taxon>
        <taxon>Solihabitans</taxon>
    </lineage>
</organism>
<dbReference type="OrthoDB" id="8438075at2"/>
<reference evidence="3 4" key="1">
    <citation type="submission" date="2019-09" db="EMBL/GenBank/DDBJ databases">
        <title>Goodfellowia gen. nov., a new genus of the Pseudonocardineae related to Actinoalloteichus, containing Goodfellowia coeruleoviolacea gen. nov., comb. nov. gen. nov., comb. nov.</title>
        <authorList>
            <person name="Labeda D."/>
        </authorList>
    </citation>
    <scope>NUCLEOTIDE SEQUENCE [LARGE SCALE GENOMIC DNA]</scope>
    <source>
        <strain evidence="3 4">AN110305</strain>
    </source>
</reference>
<evidence type="ECO:0000256" key="1">
    <source>
        <dbReference type="SAM" id="MobiDB-lite"/>
    </source>
</evidence>
<dbReference type="EMBL" id="VUOB01000045">
    <property type="protein sequence ID" value="KAA2257545.1"/>
    <property type="molecule type" value="Genomic_DNA"/>
</dbReference>
<accession>A0A5B2X2Z4</accession>
<evidence type="ECO:0000313" key="3">
    <source>
        <dbReference type="EMBL" id="KAA2257545.1"/>
    </source>
</evidence>
<feature type="transmembrane region" description="Helical" evidence="2">
    <location>
        <begin position="225"/>
        <end position="247"/>
    </location>
</feature>
<comment type="caution">
    <text evidence="3">The sequence shown here is derived from an EMBL/GenBank/DDBJ whole genome shotgun (WGS) entry which is preliminary data.</text>
</comment>
<feature type="transmembrane region" description="Helical" evidence="2">
    <location>
        <begin position="259"/>
        <end position="281"/>
    </location>
</feature>
<evidence type="ECO:0000313" key="4">
    <source>
        <dbReference type="Proteomes" id="UP000323454"/>
    </source>
</evidence>
<protein>
    <submittedName>
        <fullName evidence="3">DUF4436 domain-containing protein</fullName>
    </submittedName>
</protein>
<feature type="region of interest" description="Disordered" evidence="1">
    <location>
        <begin position="285"/>
        <end position="347"/>
    </location>
</feature>
<dbReference type="InterPro" id="IPR027948">
    <property type="entry name" value="DUF4436"/>
</dbReference>
<sequence>MTTNGTAKRGLAGWVRAIVAVAIVGLLTGVSLWVYTIERSNGQTQILMGDSNSPDRLDIAVFVQKVDASAQELSAQVEVHPQGKLLDEQTGWLKHDLTIYTNAIKGDTLSFKQGKNISVSDLKMALHEGVVTDYPFDSYSMDFGFVAMVGTEVVPVSVTFVNADSFFKIKPGGQKHDGGSLEFSASASRSTGTMAFAIFIMVFMWGLSLAAVIAAWFATGGKRGLLWPSLSFMGALLFALVPLRNALPGAPPIGSVVDFSAFFMAEALISISLITTVVFGFHTERKNEKKKQQEEERPPSPPVAAPPPPPMAMTAPMGQYPPNPPMGQPGQHSGNRPMWTDGQSYPR</sequence>
<keyword evidence="2" id="KW-0812">Transmembrane</keyword>
<feature type="compositionally biased region" description="Basic and acidic residues" evidence="1">
    <location>
        <begin position="285"/>
        <end position="298"/>
    </location>
</feature>
<dbReference type="Proteomes" id="UP000323454">
    <property type="component" value="Unassembled WGS sequence"/>
</dbReference>
<gene>
    <name evidence="3" type="ORF">F0L68_24925</name>
</gene>
<dbReference type="RefSeq" id="WP_149852224.1">
    <property type="nucleotide sequence ID" value="NZ_VUOB01000045.1"/>
</dbReference>
<name>A0A5B2X2Z4_9PSEU</name>
<dbReference type="AlphaFoldDB" id="A0A5B2X2Z4"/>
<keyword evidence="4" id="KW-1185">Reference proteome</keyword>
<feature type="compositionally biased region" description="Pro residues" evidence="1">
    <location>
        <begin position="299"/>
        <end position="311"/>
    </location>
</feature>
<keyword evidence="2" id="KW-1133">Transmembrane helix</keyword>
<reference evidence="3 4" key="2">
    <citation type="submission" date="2019-09" db="EMBL/GenBank/DDBJ databases">
        <authorList>
            <person name="Jin C."/>
        </authorList>
    </citation>
    <scope>NUCLEOTIDE SEQUENCE [LARGE SCALE GENOMIC DNA]</scope>
    <source>
        <strain evidence="3 4">AN110305</strain>
    </source>
</reference>
<proteinExistence type="predicted"/>